<organism evidence="5 6">
    <name type="scientific">Morchella conica CCBAS932</name>
    <dbReference type="NCBI Taxonomy" id="1392247"/>
    <lineage>
        <taxon>Eukaryota</taxon>
        <taxon>Fungi</taxon>
        <taxon>Dikarya</taxon>
        <taxon>Ascomycota</taxon>
        <taxon>Pezizomycotina</taxon>
        <taxon>Pezizomycetes</taxon>
        <taxon>Pezizales</taxon>
        <taxon>Morchellaceae</taxon>
        <taxon>Morchella</taxon>
    </lineage>
</organism>
<feature type="chain" id="PRO_5017973515" description="DUF676 domain-containing protein" evidence="3">
    <location>
        <begin position="27"/>
        <end position="402"/>
    </location>
</feature>
<dbReference type="Proteomes" id="UP000277580">
    <property type="component" value="Unassembled WGS sequence"/>
</dbReference>
<dbReference type="SUPFAM" id="SSF53474">
    <property type="entry name" value="alpha/beta-Hydrolases"/>
    <property type="match status" value="1"/>
</dbReference>
<dbReference type="Gene3D" id="3.40.50.1820">
    <property type="entry name" value="alpha/beta hydrolase"/>
    <property type="match status" value="1"/>
</dbReference>
<dbReference type="InterPro" id="IPR052374">
    <property type="entry name" value="SERAC1"/>
</dbReference>
<gene>
    <name evidence="5" type="ORF">P167DRAFT_162348</name>
</gene>
<keyword evidence="3" id="KW-0732">Signal</keyword>
<keyword evidence="2" id="KW-0472">Membrane</keyword>
<dbReference type="PANTHER" id="PTHR48182:SF3">
    <property type="entry name" value="DUF676 DOMAIN-CONTAINING PROTEIN"/>
    <property type="match status" value="1"/>
</dbReference>
<evidence type="ECO:0000256" key="2">
    <source>
        <dbReference type="SAM" id="Phobius"/>
    </source>
</evidence>
<comment type="similarity">
    <text evidence="1">Belongs to the putative lipase ROG1 family.</text>
</comment>
<feature type="domain" description="DUF676" evidence="4">
    <location>
        <begin position="106"/>
        <end position="236"/>
    </location>
</feature>
<dbReference type="InParanoid" id="A0A3N4KTK5"/>
<evidence type="ECO:0000256" key="3">
    <source>
        <dbReference type="SAM" id="SignalP"/>
    </source>
</evidence>
<evidence type="ECO:0000256" key="1">
    <source>
        <dbReference type="ARBA" id="ARBA00007920"/>
    </source>
</evidence>
<sequence>MFFTFWNSSLLAVAVCILCLTKGSQPRFHAVIMLITGLLGTQLHKISSLGTWVVGLGVIVFFNFVTLALSPLQLVLAWCLTPKSPINPGITVLHNGDEKGNITVDIVAVHGLGSNPDWAWTWEDQAKKCMWLKDLLPKSIPRARIMTYNHNSAWFRDAPVKSVKICGEELLEALNTERSHSKEAQQRPIIFIGHNFGGIIIKQALVVASEKFTDATFDSIEKSMHGAIFLGVPHDGSQLTHWGEVLSYCTYWLGSSTELLEALQPGAESLRELNRSFFTNYGQRDLVDFFETQKTKAMGVPVLLGVNTHASTNLGVKRVALVTDNVGMNKFRSETHMNYRLVLGQLTRMVDKIEKEQLKSLSAEQHECLKSLYVVGSDNRRESIEKAHPSTLEWLDQSPGQR</sequence>
<evidence type="ECO:0000313" key="5">
    <source>
        <dbReference type="EMBL" id="RPB12622.1"/>
    </source>
</evidence>
<keyword evidence="2" id="KW-0812">Transmembrane</keyword>
<feature type="signal peptide" evidence="3">
    <location>
        <begin position="1"/>
        <end position="26"/>
    </location>
</feature>
<name>A0A3N4KTK5_9PEZI</name>
<dbReference type="EMBL" id="ML119128">
    <property type="protein sequence ID" value="RPB12622.1"/>
    <property type="molecule type" value="Genomic_DNA"/>
</dbReference>
<dbReference type="InterPro" id="IPR029058">
    <property type="entry name" value="AB_hydrolase_fold"/>
</dbReference>
<proteinExistence type="inferred from homology"/>
<accession>A0A3N4KTK5</accession>
<evidence type="ECO:0000259" key="4">
    <source>
        <dbReference type="Pfam" id="PF05057"/>
    </source>
</evidence>
<dbReference type="AlphaFoldDB" id="A0A3N4KTK5"/>
<dbReference type="InterPro" id="IPR007751">
    <property type="entry name" value="DUF676_lipase-like"/>
</dbReference>
<keyword evidence="6" id="KW-1185">Reference proteome</keyword>
<dbReference type="Pfam" id="PF05057">
    <property type="entry name" value="DUF676"/>
    <property type="match status" value="1"/>
</dbReference>
<keyword evidence="2" id="KW-1133">Transmembrane helix</keyword>
<feature type="transmembrane region" description="Helical" evidence="2">
    <location>
        <begin position="54"/>
        <end position="80"/>
    </location>
</feature>
<protein>
    <recommendedName>
        <fullName evidence="4">DUF676 domain-containing protein</fullName>
    </recommendedName>
</protein>
<reference evidence="5 6" key="1">
    <citation type="journal article" date="2018" name="Nat. Ecol. Evol.">
        <title>Pezizomycetes genomes reveal the molecular basis of ectomycorrhizal truffle lifestyle.</title>
        <authorList>
            <person name="Murat C."/>
            <person name="Payen T."/>
            <person name="Noel B."/>
            <person name="Kuo A."/>
            <person name="Morin E."/>
            <person name="Chen J."/>
            <person name="Kohler A."/>
            <person name="Krizsan K."/>
            <person name="Balestrini R."/>
            <person name="Da Silva C."/>
            <person name="Montanini B."/>
            <person name="Hainaut M."/>
            <person name="Levati E."/>
            <person name="Barry K.W."/>
            <person name="Belfiori B."/>
            <person name="Cichocki N."/>
            <person name="Clum A."/>
            <person name="Dockter R.B."/>
            <person name="Fauchery L."/>
            <person name="Guy J."/>
            <person name="Iotti M."/>
            <person name="Le Tacon F."/>
            <person name="Lindquist E.A."/>
            <person name="Lipzen A."/>
            <person name="Malagnac F."/>
            <person name="Mello A."/>
            <person name="Molinier V."/>
            <person name="Miyauchi S."/>
            <person name="Poulain J."/>
            <person name="Riccioni C."/>
            <person name="Rubini A."/>
            <person name="Sitrit Y."/>
            <person name="Splivallo R."/>
            <person name="Traeger S."/>
            <person name="Wang M."/>
            <person name="Zifcakova L."/>
            <person name="Wipf D."/>
            <person name="Zambonelli A."/>
            <person name="Paolocci F."/>
            <person name="Nowrousian M."/>
            <person name="Ottonello S."/>
            <person name="Baldrian P."/>
            <person name="Spatafora J.W."/>
            <person name="Henrissat B."/>
            <person name="Nagy L.G."/>
            <person name="Aury J.M."/>
            <person name="Wincker P."/>
            <person name="Grigoriev I.V."/>
            <person name="Bonfante P."/>
            <person name="Martin F.M."/>
        </authorList>
    </citation>
    <scope>NUCLEOTIDE SEQUENCE [LARGE SCALE GENOMIC DNA]</scope>
    <source>
        <strain evidence="5 6">CCBAS932</strain>
    </source>
</reference>
<dbReference type="OrthoDB" id="626167at2759"/>
<dbReference type="PANTHER" id="PTHR48182">
    <property type="entry name" value="PROTEIN SERAC1"/>
    <property type="match status" value="1"/>
</dbReference>
<evidence type="ECO:0000313" key="6">
    <source>
        <dbReference type="Proteomes" id="UP000277580"/>
    </source>
</evidence>